<keyword evidence="2" id="KW-1185">Reference proteome</keyword>
<proteinExistence type="predicted"/>
<dbReference type="OrthoDB" id="9811402at2"/>
<dbReference type="SUPFAM" id="SSF158622">
    <property type="entry name" value="YheA/YmcA-like"/>
    <property type="match status" value="1"/>
</dbReference>
<dbReference type="Gene3D" id="1.20.1500.10">
    <property type="entry name" value="YheA/YmcA-like"/>
    <property type="match status" value="1"/>
</dbReference>
<dbReference type="InterPro" id="IPR010368">
    <property type="entry name" value="Com_YlbF"/>
</dbReference>
<name>A0A1G5S5Y1_9FIRM</name>
<protein>
    <submittedName>
        <fullName evidence="1">Cell fate regulator YlbF, YheA/YmcA/DUF963 family (Controls sporulation, competence, biofilm development)</fullName>
    </submittedName>
</protein>
<accession>A0A1G5S5Y1</accession>
<evidence type="ECO:0000313" key="1">
    <source>
        <dbReference type="EMBL" id="SCZ81746.1"/>
    </source>
</evidence>
<dbReference type="RefSeq" id="WP_092592871.1">
    <property type="nucleotide sequence ID" value="NZ_FMWL01000022.1"/>
</dbReference>
<dbReference type="AlphaFoldDB" id="A0A1G5S5Y1"/>
<sequence>MNVYDAANTLAHAIKNSEEYKNYKHMETAIKTHEPVKKMIDDFHAKQFELQKKQLSGETPSEFEMKQLQKLAETASVDPLARDFLTAEMRFSLMMQDVSKILSDVMEVEKLQ</sequence>
<organism evidence="1 2">
    <name type="scientific">Acidaminobacter hydrogenoformans DSM 2784</name>
    <dbReference type="NCBI Taxonomy" id="1120920"/>
    <lineage>
        <taxon>Bacteria</taxon>
        <taxon>Bacillati</taxon>
        <taxon>Bacillota</taxon>
        <taxon>Clostridia</taxon>
        <taxon>Peptostreptococcales</taxon>
        <taxon>Acidaminobacteraceae</taxon>
        <taxon>Acidaminobacter</taxon>
    </lineage>
</organism>
<dbReference type="Proteomes" id="UP000199208">
    <property type="component" value="Unassembled WGS sequence"/>
</dbReference>
<gene>
    <name evidence="1" type="ORF">SAMN03080599_02986</name>
</gene>
<dbReference type="EMBL" id="FMWL01000022">
    <property type="protein sequence ID" value="SCZ81746.1"/>
    <property type="molecule type" value="Genomic_DNA"/>
</dbReference>
<dbReference type="Pfam" id="PF06133">
    <property type="entry name" value="Com_YlbF"/>
    <property type="match status" value="1"/>
</dbReference>
<dbReference type="STRING" id="1120920.SAMN03080599_02986"/>
<evidence type="ECO:0000313" key="2">
    <source>
        <dbReference type="Proteomes" id="UP000199208"/>
    </source>
</evidence>
<reference evidence="1 2" key="1">
    <citation type="submission" date="2016-10" db="EMBL/GenBank/DDBJ databases">
        <authorList>
            <person name="de Groot N.N."/>
        </authorList>
    </citation>
    <scope>NUCLEOTIDE SEQUENCE [LARGE SCALE GENOMIC DNA]</scope>
    <source>
        <strain evidence="1 2">DSM 2784</strain>
    </source>
</reference>
<dbReference type="InterPro" id="IPR023378">
    <property type="entry name" value="YheA/YmcA-like_dom_sf"/>
</dbReference>